<dbReference type="InterPro" id="IPR039871">
    <property type="entry name" value="FAM8A1"/>
</dbReference>
<dbReference type="EMBL" id="CAKOFQ010006863">
    <property type="protein sequence ID" value="CAH1977672.1"/>
    <property type="molecule type" value="Genomic_DNA"/>
</dbReference>
<evidence type="ECO:0000313" key="9">
    <source>
        <dbReference type="Proteomes" id="UP001152888"/>
    </source>
</evidence>
<dbReference type="PANTHER" id="PTHR13659:SF5">
    <property type="entry name" value="PROTEIN FAM8A1"/>
    <property type="match status" value="1"/>
</dbReference>
<evidence type="ECO:0000256" key="4">
    <source>
        <dbReference type="ARBA" id="ARBA00023136"/>
    </source>
</evidence>
<keyword evidence="9" id="KW-1185">Reference proteome</keyword>
<gene>
    <name evidence="8" type="ORF">ACAOBT_LOCUS12809</name>
</gene>
<evidence type="ECO:0000256" key="6">
    <source>
        <dbReference type="SAM" id="Phobius"/>
    </source>
</evidence>
<evidence type="ECO:0000256" key="2">
    <source>
        <dbReference type="ARBA" id="ARBA00022692"/>
    </source>
</evidence>
<dbReference type="PANTHER" id="PTHR13659">
    <property type="entry name" value="AUTOSOMAL HIGHLY CONSERVED PROTEIN"/>
    <property type="match status" value="1"/>
</dbReference>
<accession>A0A9P0PAF6</accession>
<feature type="transmembrane region" description="Helical" evidence="6">
    <location>
        <begin position="238"/>
        <end position="257"/>
    </location>
</feature>
<feature type="region of interest" description="Disordered" evidence="5">
    <location>
        <begin position="1"/>
        <end position="24"/>
    </location>
</feature>
<comment type="caution">
    <text evidence="8">The sequence shown here is derived from an EMBL/GenBank/DDBJ whole genome shotgun (WGS) entry which is preliminary data.</text>
</comment>
<dbReference type="GO" id="GO:0016020">
    <property type="term" value="C:membrane"/>
    <property type="evidence" value="ECO:0007669"/>
    <property type="project" value="UniProtKB-SubCell"/>
</dbReference>
<comment type="subcellular location">
    <subcellularLocation>
        <location evidence="1">Membrane</location>
        <topology evidence="1">Multi-pass membrane protein</topology>
    </subcellularLocation>
</comment>
<feature type="compositionally biased region" description="Basic and acidic residues" evidence="5">
    <location>
        <begin position="1"/>
        <end position="11"/>
    </location>
</feature>
<dbReference type="Pfam" id="PF06271">
    <property type="entry name" value="RDD"/>
    <property type="match status" value="1"/>
</dbReference>
<evidence type="ECO:0000313" key="8">
    <source>
        <dbReference type="EMBL" id="CAH1977672.1"/>
    </source>
</evidence>
<organism evidence="8 9">
    <name type="scientific">Acanthoscelides obtectus</name>
    <name type="common">Bean weevil</name>
    <name type="synonym">Bruchus obtectus</name>
    <dbReference type="NCBI Taxonomy" id="200917"/>
    <lineage>
        <taxon>Eukaryota</taxon>
        <taxon>Metazoa</taxon>
        <taxon>Ecdysozoa</taxon>
        <taxon>Arthropoda</taxon>
        <taxon>Hexapoda</taxon>
        <taxon>Insecta</taxon>
        <taxon>Pterygota</taxon>
        <taxon>Neoptera</taxon>
        <taxon>Endopterygota</taxon>
        <taxon>Coleoptera</taxon>
        <taxon>Polyphaga</taxon>
        <taxon>Cucujiformia</taxon>
        <taxon>Chrysomeloidea</taxon>
        <taxon>Chrysomelidae</taxon>
        <taxon>Bruchinae</taxon>
        <taxon>Bruchini</taxon>
        <taxon>Acanthoscelides</taxon>
    </lineage>
</organism>
<evidence type="ECO:0000256" key="3">
    <source>
        <dbReference type="ARBA" id="ARBA00022989"/>
    </source>
</evidence>
<dbReference type="OrthoDB" id="10061042at2759"/>
<feature type="domain" description="RDD" evidence="7">
    <location>
        <begin position="107"/>
        <end position="215"/>
    </location>
</feature>
<sequence length="286" mass="32951">MVENQSPKERSDDEEPESETEKQLSREEYMEILKKWLDDARSWQYNVCAMFPPSLFLNHQLHSTYNNLWYNPLQGFTTSSTTSNINTFYQASTRFSPPGTYEFVISPLWKRAVAEMMDFLLLFLIKMALTFLLIESFDIIDLSLYGYESFQKHLEDPNMAMPMAVELLTLELLHRVIVAAYETFFLKGKQCATPGKRYMGLIVITAESITPVPGRANETIAVTGASVLSWRKALGRALLKNLFVGLFLPLCVAFYIFPHNRTSYDMMSNSIVVEYHHEFMVLNGRD</sequence>
<evidence type="ECO:0000256" key="5">
    <source>
        <dbReference type="SAM" id="MobiDB-lite"/>
    </source>
</evidence>
<dbReference type="AlphaFoldDB" id="A0A9P0PAF6"/>
<proteinExistence type="predicted"/>
<feature type="transmembrane region" description="Helical" evidence="6">
    <location>
        <begin position="119"/>
        <end position="140"/>
    </location>
</feature>
<dbReference type="Proteomes" id="UP001152888">
    <property type="component" value="Unassembled WGS sequence"/>
</dbReference>
<protein>
    <recommendedName>
        <fullName evidence="7">RDD domain-containing protein</fullName>
    </recommendedName>
</protein>
<evidence type="ECO:0000256" key="1">
    <source>
        <dbReference type="ARBA" id="ARBA00004141"/>
    </source>
</evidence>
<feature type="transmembrane region" description="Helical" evidence="6">
    <location>
        <begin position="160"/>
        <end position="181"/>
    </location>
</feature>
<dbReference type="InterPro" id="IPR010432">
    <property type="entry name" value="RDD"/>
</dbReference>
<keyword evidence="4 6" id="KW-0472">Membrane</keyword>
<name>A0A9P0PAF6_ACAOB</name>
<keyword evidence="3 6" id="KW-1133">Transmembrane helix</keyword>
<keyword evidence="2 6" id="KW-0812">Transmembrane</keyword>
<evidence type="ECO:0000259" key="7">
    <source>
        <dbReference type="Pfam" id="PF06271"/>
    </source>
</evidence>
<reference evidence="8" key="1">
    <citation type="submission" date="2022-03" db="EMBL/GenBank/DDBJ databases">
        <authorList>
            <person name="Sayadi A."/>
        </authorList>
    </citation>
    <scope>NUCLEOTIDE SEQUENCE</scope>
</reference>